<organism evidence="3">
    <name type="scientific">Kwoniella dejecticola CBS 10117</name>
    <dbReference type="NCBI Taxonomy" id="1296121"/>
    <lineage>
        <taxon>Eukaryota</taxon>
        <taxon>Fungi</taxon>
        <taxon>Dikarya</taxon>
        <taxon>Basidiomycota</taxon>
        <taxon>Agaricomycotina</taxon>
        <taxon>Tremellomycetes</taxon>
        <taxon>Tremellales</taxon>
        <taxon>Cryptococcaceae</taxon>
        <taxon>Kwoniella</taxon>
    </lineage>
</organism>
<dbReference type="AlphaFoldDB" id="A0A1A6A914"/>
<dbReference type="VEuPathDB" id="FungiDB:I303_02554"/>
<dbReference type="Gene3D" id="1.10.8.10">
    <property type="entry name" value="DNA helicase RuvA subunit, C-terminal domain"/>
    <property type="match status" value="1"/>
</dbReference>
<feature type="compositionally biased region" description="Low complexity" evidence="1">
    <location>
        <begin position="103"/>
        <end position="121"/>
    </location>
</feature>
<feature type="region of interest" description="Disordered" evidence="1">
    <location>
        <begin position="98"/>
        <end position="177"/>
    </location>
</feature>
<reference evidence="3" key="1">
    <citation type="submission" date="2013-07" db="EMBL/GenBank/DDBJ databases">
        <title>The Genome Sequence of Cryptococcus dejecticola CBS10117.</title>
        <authorList>
            <consortium name="The Broad Institute Genome Sequencing Platform"/>
            <person name="Cuomo C."/>
            <person name="Litvintseva A."/>
            <person name="Chen Y."/>
            <person name="Heitman J."/>
            <person name="Sun S."/>
            <person name="Springer D."/>
            <person name="Dromer F."/>
            <person name="Young S.K."/>
            <person name="Zeng Q."/>
            <person name="Gargeya S."/>
            <person name="Fitzgerald M."/>
            <person name="Abouelleil A."/>
            <person name="Alvarado L."/>
            <person name="Berlin A.M."/>
            <person name="Chapman S.B."/>
            <person name="Dewar J."/>
            <person name="Goldberg J."/>
            <person name="Griggs A."/>
            <person name="Gujja S."/>
            <person name="Hansen M."/>
            <person name="Howarth C."/>
            <person name="Imamovic A."/>
            <person name="Larimer J."/>
            <person name="McCowan C."/>
            <person name="Murphy C."/>
            <person name="Pearson M."/>
            <person name="Priest M."/>
            <person name="Roberts A."/>
            <person name="Saif S."/>
            <person name="Shea T."/>
            <person name="Sykes S."/>
            <person name="Wortman J."/>
            <person name="Nusbaum C."/>
            <person name="Birren B."/>
        </authorList>
    </citation>
    <scope>NUCLEOTIDE SEQUENCE [LARGE SCALE GENOMIC DNA]</scope>
    <source>
        <strain evidence="3">CBS 10117</strain>
    </source>
</reference>
<protein>
    <recommendedName>
        <fullName evidence="2">CUE domain-containing protein</fullName>
    </recommendedName>
</protein>
<feature type="compositionally biased region" description="Polar residues" evidence="1">
    <location>
        <begin position="144"/>
        <end position="153"/>
    </location>
</feature>
<evidence type="ECO:0000256" key="1">
    <source>
        <dbReference type="SAM" id="MobiDB-lite"/>
    </source>
</evidence>
<dbReference type="KEGG" id="kdj:28966253"/>
<dbReference type="RefSeq" id="XP_018264388.1">
    <property type="nucleotide sequence ID" value="XM_018405894.1"/>
</dbReference>
<evidence type="ECO:0000313" key="4">
    <source>
        <dbReference type="EMBL" id="WWC59977.1"/>
    </source>
</evidence>
<feature type="domain" description="CUE" evidence="2">
    <location>
        <begin position="37"/>
        <end position="79"/>
    </location>
</feature>
<dbReference type="Proteomes" id="UP000078595">
    <property type="component" value="Chromosome 3"/>
</dbReference>
<reference evidence="4" key="3">
    <citation type="submission" date="2024-02" db="EMBL/GenBank/DDBJ databases">
        <title>Comparative genomics of Cryptococcus and Kwoniella reveals pathogenesis evolution and contrasting modes of karyotype evolution via chromosome fusion or intercentromeric recombination.</title>
        <authorList>
            <person name="Coelho M.A."/>
            <person name="David-Palma M."/>
            <person name="Shea T."/>
            <person name="Bowers K."/>
            <person name="McGinley-Smith S."/>
            <person name="Mohammad A.W."/>
            <person name="Gnirke A."/>
            <person name="Yurkov A.M."/>
            <person name="Nowrousian M."/>
            <person name="Sun S."/>
            <person name="Cuomo C.A."/>
            <person name="Heitman J."/>
        </authorList>
    </citation>
    <scope>NUCLEOTIDE SEQUENCE</scope>
    <source>
        <strain evidence="4">CBS 10117</strain>
    </source>
</reference>
<gene>
    <name evidence="3" type="ORF">I303_02554</name>
    <name evidence="4" type="ORF">I303_102540</name>
</gene>
<evidence type="ECO:0000313" key="5">
    <source>
        <dbReference type="Proteomes" id="UP000078595"/>
    </source>
</evidence>
<dbReference type="GeneID" id="28966253"/>
<accession>A0A1A6A914</accession>
<keyword evidence="5" id="KW-1185">Reference proteome</keyword>
<sequence>MEDIVPTIIIIAAIYFLVRWFTSGKSGNNAEGGIRGVTPSMVETVHGAFPHVPIPNIIYSLSRTRSAQATSEEILERGTLQAPPPNFSIPASLLPATTGPVPSTTNTANSATKASSTKNSSLIERYNLSARIPSHKGKEKDVDSGTSTPTSVDSFEDKGKWEDSREKREMGLKERKEKMILEARRRMMEKQSQSTL</sequence>
<evidence type="ECO:0000259" key="2">
    <source>
        <dbReference type="PROSITE" id="PS51140"/>
    </source>
</evidence>
<evidence type="ECO:0000313" key="3">
    <source>
        <dbReference type="EMBL" id="OBR86546.1"/>
    </source>
</evidence>
<feature type="compositionally biased region" description="Basic and acidic residues" evidence="1">
    <location>
        <begin position="155"/>
        <end position="177"/>
    </location>
</feature>
<dbReference type="STRING" id="1296121.A0A1A6A914"/>
<dbReference type="CDD" id="cd14424">
    <property type="entry name" value="CUE_Cue1p_like"/>
    <property type="match status" value="1"/>
</dbReference>
<name>A0A1A6A914_9TREE</name>
<dbReference type="PROSITE" id="PS51140">
    <property type="entry name" value="CUE"/>
    <property type="match status" value="1"/>
</dbReference>
<dbReference type="EMBL" id="CP144532">
    <property type="protein sequence ID" value="WWC59977.1"/>
    <property type="molecule type" value="Genomic_DNA"/>
</dbReference>
<dbReference type="InterPro" id="IPR003892">
    <property type="entry name" value="CUE"/>
</dbReference>
<reference evidence="4" key="2">
    <citation type="submission" date="2013-07" db="EMBL/GenBank/DDBJ databases">
        <authorList>
            <consortium name="The Broad Institute Genome Sequencing Platform"/>
            <person name="Cuomo C."/>
            <person name="Litvintseva A."/>
            <person name="Chen Y."/>
            <person name="Heitman J."/>
            <person name="Sun S."/>
            <person name="Springer D."/>
            <person name="Dromer F."/>
            <person name="Young S.K."/>
            <person name="Zeng Q."/>
            <person name="Gargeya S."/>
            <person name="Fitzgerald M."/>
            <person name="Abouelleil A."/>
            <person name="Alvarado L."/>
            <person name="Berlin A.M."/>
            <person name="Chapman S.B."/>
            <person name="Dewar J."/>
            <person name="Goldberg J."/>
            <person name="Griggs A."/>
            <person name="Gujja S."/>
            <person name="Hansen M."/>
            <person name="Howarth C."/>
            <person name="Imamovic A."/>
            <person name="Larimer J."/>
            <person name="McCowan C."/>
            <person name="Murphy C."/>
            <person name="Pearson M."/>
            <person name="Priest M."/>
            <person name="Roberts A."/>
            <person name="Saif S."/>
            <person name="Shea T."/>
            <person name="Sykes S."/>
            <person name="Wortman J."/>
            <person name="Nusbaum C."/>
            <person name="Birren B."/>
        </authorList>
    </citation>
    <scope>NUCLEOTIDE SEQUENCE</scope>
    <source>
        <strain evidence="4">CBS 10117</strain>
    </source>
</reference>
<dbReference type="EMBL" id="KI894029">
    <property type="protein sequence ID" value="OBR86546.1"/>
    <property type="molecule type" value="Genomic_DNA"/>
</dbReference>
<dbReference type="OrthoDB" id="3824970at2759"/>
<dbReference type="GO" id="GO:0043130">
    <property type="term" value="F:ubiquitin binding"/>
    <property type="evidence" value="ECO:0007669"/>
    <property type="project" value="InterPro"/>
</dbReference>
<proteinExistence type="predicted"/>